<reference evidence="1" key="1">
    <citation type="submission" date="2021-05" db="EMBL/GenBank/DDBJ databases">
        <title>Comparative genomics of three Colletotrichum scovillei strains and genetic complementation revealed genes involved fungal growth and virulence on chili pepper.</title>
        <authorList>
            <person name="Hsieh D.-K."/>
            <person name="Chuang S.-C."/>
            <person name="Chen C.-Y."/>
            <person name="Chao Y.-T."/>
            <person name="Lu M.-Y.J."/>
            <person name="Lee M.-H."/>
            <person name="Shih M.-C."/>
        </authorList>
    </citation>
    <scope>NUCLEOTIDE SEQUENCE</scope>
    <source>
        <strain evidence="1">Coll-153</strain>
    </source>
</reference>
<keyword evidence="2" id="KW-1185">Reference proteome</keyword>
<accession>A0A9P7R1B6</accession>
<protein>
    <submittedName>
        <fullName evidence="1">Dihydropyrimidinase</fullName>
    </submittedName>
</protein>
<name>A0A9P7R1B6_9PEZI</name>
<organism evidence="1 2">
    <name type="scientific">Colletotrichum scovillei</name>
    <dbReference type="NCBI Taxonomy" id="1209932"/>
    <lineage>
        <taxon>Eukaryota</taxon>
        <taxon>Fungi</taxon>
        <taxon>Dikarya</taxon>
        <taxon>Ascomycota</taxon>
        <taxon>Pezizomycotina</taxon>
        <taxon>Sordariomycetes</taxon>
        <taxon>Hypocreomycetidae</taxon>
        <taxon>Glomerellales</taxon>
        <taxon>Glomerellaceae</taxon>
        <taxon>Colletotrichum</taxon>
        <taxon>Colletotrichum acutatum species complex</taxon>
    </lineage>
</organism>
<comment type="caution">
    <text evidence="1">The sequence shown here is derived from an EMBL/GenBank/DDBJ whole genome shotgun (WGS) entry which is preliminary data.</text>
</comment>
<gene>
    <name evidence="1" type="ORF">JMJ77_011021</name>
</gene>
<dbReference type="EMBL" id="JAESDN010000007">
    <property type="protein sequence ID" value="KAG7047676.1"/>
    <property type="molecule type" value="Genomic_DNA"/>
</dbReference>
<evidence type="ECO:0000313" key="2">
    <source>
        <dbReference type="Proteomes" id="UP000699042"/>
    </source>
</evidence>
<feature type="non-terminal residue" evidence="1">
    <location>
        <position position="1"/>
    </location>
</feature>
<feature type="non-terminal residue" evidence="1">
    <location>
        <position position="64"/>
    </location>
</feature>
<dbReference type="Proteomes" id="UP000699042">
    <property type="component" value="Unassembled WGS sequence"/>
</dbReference>
<evidence type="ECO:0000313" key="1">
    <source>
        <dbReference type="EMBL" id="KAG7047676.1"/>
    </source>
</evidence>
<proteinExistence type="predicted"/>
<sequence>CEVEVVGARLRVNWQEPCLRAPDVRSGGLGRHVNDENGDIRELSKGNNAYGAVSFCSARRAVIQ</sequence>
<dbReference type="AlphaFoldDB" id="A0A9P7R1B6"/>